<evidence type="ECO:0000313" key="3">
    <source>
        <dbReference type="Proteomes" id="UP000241107"/>
    </source>
</evidence>
<dbReference type="PANTHER" id="PTHR28245">
    <property type="entry name" value="ARF3-INTERACTING PROTEIN 1"/>
    <property type="match status" value="1"/>
</dbReference>
<dbReference type="GO" id="GO:0005935">
    <property type="term" value="C:cellular bud neck"/>
    <property type="evidence" value="ECO:0007669"/>
    <property type="project" value="TreeGrafter"/>
</dbReference>
<protein>
    <recommendedName>
        <fullName evidence="1">UDENN domain-containing protein</fullName>
    </recommendedName>
</protein>
<organism evidence="2 3">
    <name type="scientific">Candidozyma pseudohaemuli</name>
    <dbReference type="NCBI Taxonomy" id="418784"/>
    <lineage>
        <taxon>Eukaryota</taxon>
        <taxon>Fungi</taxon>
        <taxon>Dikarya</taxon>
        <taxon>Ascomycota</taxon>
        <taxon>Saccharomycotina</taxon>
        <taxon>Pichiomycetes</taxon>
        <taxon>Metschnikowiaceae</taxon>
        <taxon>Candidozyma</taxon>
    </lineage>
</organism>
<dbReference type="VEuPathDB" id="FungiDB:C7M61_003340"/>
<proteinExistence type="predicted"/>
<dbReference type="Proteomes" id="UP000241107">
    <property type="component" value="Unassembled WGS sequence"/>
</dbReference>
<dbReference type="InterPro" id="IPR012860">
    <property type="entry name" value="Afi1_N"/>
</dbReference>
<dbReference type="Pfam" id="PF08616">
    <property type="entry name" value="SPA"/>
    <property type="match status" value="1"/>
</dbReference>
<dbReference type="AlphaFoldDB" id="A0A2P7YNU7"/>
<dbReference type="EMBL" id="PYFQ01000008">
    <property type="protein sequence ID" value="PSK37633.1"/>
    <property type="molecule type" value="Genomic_DNA"/>
</dbReference>
<sequence length="625" mass="71660">MPNIDYIITAEFHVDKGPSIVHQHPQNIPGYDFLPFLPELMLPDQIHRREEDFTLFLLFKNKSTGHFQYKNDGQCEDDIYFMYTVVKNVSDDTVRRGLIIKALCIITKLPYFKHFRPLLLICLDSYFESDDPSLLAELYTAINSNDFSVNSTEQSLLKRLLISLVLDLPISDKIYNDEKFRNKLLGIKKPNEEIFIRKDLSYNSVVTFRGMKIPVKVPLLQLPDTVGDYMNPTDLNLKPNLINLLSARLATDHHNNELTIYGLATPPIIVLINAILTGKRIIFLSYDNSAGHIIDLILLTLKVVSGGGILTGILKNYNVFPLIDLSKIDLLSECDSYLAGTINPFFKAHEAIWDLLYDIDANEFHVASALKQPEILKNSIISEDARFLSNLQFSLFTYSDDLTTLQLIFRRHINELIRILVSLRNFNDPGNRNRTLLMDGVGYYWHSDTSKLVEMSCYQIISSRFQDLMYSGKFSYSLLLPNMSNELNLMIDLQHHLQKLYNVTNAKTTPAKVNEREVWFNILKYLISGKSLETFLLVTYLIPPNSSTSLQSSGAHGGNMTIFDKNKGIELLLMNLFNQDDQIKLNVVMILQELQDNFFCGWCLNNFMKSNYVYEVAFNDLVDAM</sequence>
<feature type="domain" description="UDENN" evidence="1">
    <location>
        <begin position="5"/>
        <end position="485"/>
    </location>
</feature>
<gene>
    <name evidence="2" type="ORF">C7M61_003340</name>
</gene>
<name>A0A2P7YNU7_9ASCO</name>
<comment type="caution">
    <text evidence="2">The sequence shown here is derived from an EMBL/GenBank/DDBJ whole genome shotgun (WGS) entry which is preliminary data.</text>
</comment>
<dbReference type="RefSeq" id="XP_024713168.1">
    <property type="nucleotide sequence ID" value="XM_024858681.1"/>
</dbReference>
<dbReference type="GeneID" id="36566729"/>
<dbReference type="OrthoDB" id="66409at2759"/>
<dbReference type="GO" id="GO:0000282">
    <property type="term" value="P:cellular bud site selection"/>
    <property type="evidence" value="ECO:0007669"/>
    <property type="project" value="TreeGrafter"/>
</dbReference>
<dbReference type="InterPro" id="IPR052809">
    <property type="entry name" value="Actin_polarity_regulatory"/>
</dbReference>
<dbReference type="PROSITE" id="PS50211">
    <property type="entry name" value="DENN"/>
    <property type="match status" value="1"/>
</dbReference>
<dbReference type="GO" id="GO:0051666">
    <property type="term" value="P:actin cortical patch localization"/>
    <property type="evidence" value="ECO:0007669"/>
    <property type="project" value="TreeGrafter"/>
</dbReference>
<accession>A0A2P7YNU7</accession>
<evidence type="ECO:0000259" key="1">
    <source>
        <dbReference type="PROSITE" id="PS50211"/>
    </source>
</evidence>
<keyword evidence="3" id="KW-1185">Reference proteome</keyword>
<reference evidence="2 3" key="1">
    <citation type="submission" date="2018-03" db="EMBL/GenBank/DDBJ databases">
        <title>Candida pseudohaemulonii genome assembly and annotation.</title>
        <authorList>
            <person name="Munoz J.F."/>
            <person name="Gade L.G."/>
            <person name="Chow N.A."/>
            <person name="Litvintseva A.P."/>
            <person name="Loparev V.N."/>
            <person name="Cuomo C.A."/>
        </authorList>
    </citation>
    <scope>NUCLEOTIDE SEQUENCE [LARGE SCALE GENOMIC DNA]</scope>
    <source>
        <strain evidence="2 3">B12108</strain>
    </source>
</reference>
<dbReference type="PANTHER" id="PTHR28245:SF1">
    <property type="entry name" value="ARF3-INTERACTING PROTEIN 1"/>
    <property type="match status" value="1"/>
</dbReference>
<dbReference type="GO" id="GO:0005886">
    <property type="term" value="C:plasma membrane"/>
    <property type="evidence" value="ECO:0007669"/>
    <property type="project" value="TreeGrafter"/>
</dbReference>
<dbReference type="InterPro" id="IPR037516">
    <property type="entry name" value="Tripartite_DENN"/>
</dbReference>
<evidence type="ECO:0000313" key="2">
    <source>
        <dbReference type="EMBL" id="PSK37633.1"/>
    </source>
</evidence>
<dbReference type="Pfam" id="PF07792">
    <property type="entry name" value="Afi1"/>
    <property type="match status" value="1"/>
</dbReference>
<dbReference type="STRING" id="418784.A0A2P7YNU7"/>